<dbReference type="RefSeq" id="WP_206658538.1">
    <property type="nucleotide sequence ID" value="NZ_CP071182.1"/>
</dbReference>
<dbReference type="Gene3D" id="3.40.50.300">
    <property type="entry name" value="P-loop containing nucleotide triphosphate hydrolases"/>
    <property type="match status" value="1"/>
</dbReference>
<keyword evidence="2" id="KW-1185">Reference proteome</keyword>
<dbReference type="PANTHER" id="PTHR37816:SF3">
    <property type="entry name" value="MODULATES DNA TOPOLOGY"/>
    <property type="match status" value="1"/>
</dbReference>
<proteinExistence type="predicted"/>
<protein>
    <submittedName>
        <fullName evidence="1">DNA topology modulation protein</fullName>
    </submittedName>
</protein>
<dbReference type="EMBL" id="CP071182">
    <property type="protein sequence ID" value="QSO49227.1"/>
    <property type="molecule type" value="Genomic_DNA"/>
</dbReference>
<evidence type="ECO:0000313" key="2">
    <source>
        <dbReference type="Proteomes" id="UP000663505"/>
    </source>
</evidence>
<dbReference type="SUPFAM" id="SSF52540">
    <property type="entry name" value="P-loop containing nucleoside triphosphate hydrolases"/>
    <property type="match status" value="1"/>
</dbReference>
<dbReference type="PANTHER" id="PTHR37816">
    <property type="entry name" value="YALI0E33011P"/>
    <property type="match status" value="1"/>
</dbReference>
<dbReference type="NCBIfam" id="NF005994">
    <property type="entry name" value="PRK08118.1"/>
    <property type="match status" value="1"/>
</dbReference>
<dbReference type="AlphaFoldDB" id="A0A9X7W2Z6"/>
<dbReference type="InterPro" id="IPR027417">
    <property type="entry name" value="P-loop_NTPase"/>
</dbReference>
<gene>
    <name evidence="1" type="ORF">JZ786_10065</name>
</gene>
<name>A0A9X7W2Z6_9BACL</name>
<organism evidence="1 2">
    <name type="scientific">Alicyclobacillus mengziensis</name>
    <dbReference type="NCBI Taxonomy" id="2931921"/>
    <lineage>
        <taxon>Bacteria</taxon>
        <taxon>Bacillati</taxon>
        <taxon>Bacillota</taxon>
        <taxon>Bacilli</taxon>
        <taxon>Bacillales</taxon>
        <taxon>Alicyclobacillaceae</taxon>
        <taxon>Alicyclobacillus</taxon>
    </lineage>
</organism>
<evidence type="ECO:0000313" key="1">
    <source>
        <dbReference type="EMBL" id="QSO49227.1"/>
    </source>
</evidence>
<accession>A0A9X7W2Z6</accession>
<dbReference type="Proteomes" id="UP000663505">
    <property type="component" value="Chromosome"/>
</dbReference>
<sequence length="172" mass="20004">MQRIAIIGSPGAGKSTFARQLGDLTGIEVFHLDRLFWNPGWVETPRAEWIRLQEELIQRPSWIIDGNYGSTMDIRIQAADTVIFLDVPRYTCMWRAIKRAVQFRGETRPDMGEGCAEKIDLEFIQYIWKFRRRENDKINRRLNKAIQVGKQVIRLTTKAEVEAYLRSLPAHG</sequence>
<reference evidence="1 2" key="1">
    <citation type="submission" date="2021-02" db="EMBL/GenBank/DDBJ databases">
        <title>Alicyclobacillus curvatus sp. nov. and Alicyclobacillus mengziensis sp. nov., two acidophilic bacteria isolated from acid mine drainage.</title>
        <authorList>
            <person name="Huang Y."/>
        </authorList>
    </citation>
    <scope>NUCLEOTIDE SEQUENCE [LARGE SCALE GENOMIC DNA]</scope>
    <source>
        <strain evidence="1 2">S30H14</strain>
    </source>
</reference>
<dbReference type="InterPro" id="IPR052922">
    <property type="entry name" value="Cytidylate_Kinase-2"/>
</dbReference>
<dbReference type="KEGG" id="afx:JZ786_10065"/>